<feature type="compositionally biased region" description="Low complexity" evidence="1">
    <location>
        <begin position="39"/>
        <end position="48"/>
    </location>
</feature>
<feature type="compositionally biased region" description="Basic residues" evidence="1">
    <location>
        <begin position="28"/>
        <end position="38"/>
    </location>
</feature>
<reference evidence="2" key="2">
    <citation type="submission" date="2021-09" db="EMBL/GenBank/DDBJ databases">
        <authorList>
            <person name="Jia N."/>
            <person name="Wang J."/>
            <person name="Shi W."/>
            <person name="Du L."/>
            <person name="Sun Y."/>
            <person name="Zhan W."/>
            <person name="Jiang J."/>
            <person name="Wang Q."/>
            <person name="Zhang B."/>
            <person name="Ji P."/>
            <person name="Sakyi L.B."/>
            <person name="Cui X."/>
            <person name="Yuan T."/>
            <person name="Jiang B."/>
            <person name="Yang W."/>
            <person name="Lam T.T.-Y."/>
            <person name="Chang Q."/>
            <person name="Ding S."/>
            <person name="Wang X."/>
            <person name="Zhu J."/>
            <person name="Ruan X."/>
            <person name="Zhao L."/>
            <person name="Wei J."/>
            <person name="Que T."/>
            <person name="Du C."/>
            <person name="Cheng J."/>
            <person name="Dai P."/>
            <person name="Han X."/>
            <person name="Huang E."/>
            <person name="Gao Y."/>
            <person name="Liu J."/>
            <person name="Shao H."/>
            <person name="Ye R."/>
            <person name="Li L."/>
            <person name="Wei W."/>
            <person name="Wang X."/>
            <person name="Wang C."/>
            <person name="Huo Q."/>
            <person name="Li W."/>
            <person name="Guo W."/>
            <person name="Chen H."/>
            <person name="Chen S."/>
            <person name="Zhou L."/>
            <person name="Zhou L."/>
            <person name="Ni X."/>
            <person name="Tian J."/>
            <person name="Zhou Y."/>
            <person name="Sheng Y."/>
            <person name="Liu T."/>
            <person name="Pan Y."/>
            <person name="Xia L."/>
            <person name="Li J."/>
            <person name="Zhao F."/>
            <person name="Cao W."/>
        </authorList>
    </citation>
    <scope>NUCLEOTIDE SEQUENCE</scope>
    <source>
        <strain evidence="2">Rmic-2018</strain>
        <tissue evidence="2">Larvae</tissue>
    </source>
</reference>
<gene>
    <name evidence="2" type="ORF">HPB51_010218</name>
</gene>
<name>A0A9J6F0Z5_RHIMP</name>
<proteinExistence type="predicted"/>
<dbReference type="Proteomes" id="UP000821866">
    <property type="component" value="Chromosome 1"/>
</dbReference>
<evidence type="ECO:0000313" key="3">
    <source>
        <dbReference type="Proteomes" id="UP000821866"/>
    </source>
</evidence>
<reference evidence="2" key="1">
    <citation type="journal article" date="2020" name="Cell">
        <title>Large-Scale Comparative Analyses of Tick Genomes Elucidate Their Genetic Diversity and Vector Capacities.</title>
        <authorList>
            <consortium name="Tick Genome and Microbiome Consortium (TIGMIC)"/>
            <person name="Jia N."/>
            <person name="Wang J."/>
            <person name="Shi W."/>
            <person name="Du L."/>
            <person name="Sun Y."/>
            <person name="Zhan W."/>
            <person name="Jiang J.F."/>
            <person name="Wang Q."/>
            <person name="Zhang B."/>
            <person name="Ji P."/>
            <person name="Bell-Sakyi L."/>
            <person name="Cui X.M."/>
            <person name="Yuan T.T."/>
            <person name="Jiang B.G."/>
            <person name="Yang W.F."/>
            <person name="Lam T.T."/>
            <person name="Chang Q.C."/>
            <person name="Ding S.J."/>
            <person name="Wang X.J."/>
            <person name="Zhu J.G."/>
            <person name="Ruan X.D."/>
            <person name="Zhao L."/>
            <person name="Wei J.T."/>
            <person name="Ye R.Z."/>
            <person name="Que T.C."/>
            <person name="Du C.H."/>
            <person name="Zhou Y.H."/>
            <person name="Cheng J.X."/>
            <person name="Dai P.F."/>
            <person name="Guo W.B."/>
            <person name="Han X.H."/>
            <person name="Huang E.J."/>
            <person name="Li L.F."/>
            <person name="Wei W."/>
            <person name="Gao Y.C."/>
            <person name="Liu J.Z."/>
            <person name="Shao H.Z."/>
            <person name="Wang X."/>
            <person name="Wang C.C."/>
            <person name="Yang T.C."/>
            <person name="Huo Q.B."/>
            <person name="Li W."/>
            <person name="Chen H.Y."/>
            <person name="Chen S.E."/>
            <person name="Zhou L.G."/>
            <person name="Ni X.B."/>
            <person name="Tian J.H."/>
            <person name="Sheng Y."/>
            <person name="Liu T."/>
            <person name="Pan Y.S."/>
            <person name="Xia L.Y."/>
            <person name="Li J."/>
            <person name="Zhao F."/>
            <person name="Cao W.C."/>
        </authorList>
    </citation>
    <scope>NUCLEOTIDE SEQUENCE</scope>
    <source>
        <strain evidence="2">Rmic-2018</strain>
    </source>
</reference>
<accession>A0A9J6F0Z5</accession>
<evidence type="ECO:0000256" key="1">
    <source>
        <dbReference type="SAM" id="MobiDB-lite"/>
    </source>
</evidence>
<dbReference type="EMBL" id="JABSTU010000001">
    <property type="protein sequence ID" value="KAH8040438.1"/>
    <property type="molecule type" value="Genomic_DNA"/>
</dbReference>
<feature type="compositionally biased region" description="Basic and acidic residues" evidence="1">
    <location>
        <begin position="127"/>
        <end position="142"/>
    </location>
</feature>
<sequence>MKRLPAEEGERIRAAAMPARELIQQRRSGARLKRHKRATAATAGSAAADFPRSGKARVYPAAAARTRKFRHKKTALRQWETSRGCGNVVVCVADVRAVSRDYRLSLSPIHSSLFTLSLPEPPPTNTHIEESSDGQPKRHEVKVGPGGVAPPRSTAAKVVFAGRMHFRSTRVVIS</sequence>
<feature type="region of interest" description="Disordered" evidence="1">
    <location>
        <begin position="27"/>
        <end position="48"/>
    </location>
</feature>
<evidence type="ECO:0000313" key="2">
    <source>
        <dbReference type="EMBL" id="KAH8040438.1"/>
    </source>
</evidence>
<dbReference type="AlphaFoldDB" id="A0A9J6F0Z5"/>
<keyword evidence="3" id="KW-1185">Reference proteome</keyword>
<protein>
    <submittedName>
        <fullName evidence="2">Uncharacterized protein</fullName>
    </submittedName>
</protein>
<comment type="caution">
    <text evidence="2">The sequence shown here is derived from an EMBL/GenBank/DDBJ whole genome shotgun (WGS) entry which is preliminary data.</text>
</comment>
<organism evidence="2 3">
    <name type="scientific">Rhipicephalus microplus</name>
    <name type="common">Cattle tick</name>
    <name type="synonym">Boophilus microplus</name>
    <dbReference type="NCBI Taxonomy" id="6941"/>
    <lineage>
        <taxon>Eukaryota</taxon>
        <taxon>Metazoa</taxon>
        <taxon>Ecdysozoa</taxon>
        <taxon>Arthropoda</taxon>
        <taxon>Chelicerata</taxon>
        <taxon>Arachnida</taxon>
        <taxon>Acari</taxon>
        <taxon>Parasitiformes</taxon>
        <taxon>Ixodida</taxon>
        <taxon>Ixodoidea</taxon>
        <taxon>Ixodidae</taxon>
        <taxon>Rhipicephalinae</taxon>
        <taxon>Rhipicephalus</taxon>
        <taxon>Boophilus</taxon>
    </lineage>
</organism>
<feature type="region of interest" description="Disordered" evidence="1">
    <location>
        <begin position="117"/>
        <end position="150"/>
    </location>
</feature>